<evidence type="ECO:0008006" key="3">
    <source>
        <dbReference type="Google" id="ProtNLM"/>
    </source>
</evidence>
<dbReference type="Gene3D" id="3.40.50.150">
    <property type="entry name" value="Vaccinia Virus protein VP39"/>
    <property type="match status" value="1"/>
</dbReference>
<accession>A0A1Y5X550</accession>
<name>A0A1Y5X550_KIBAR</name>
<dbReference type="EMBL" id="FWXV01000001">
    <property type="protein sequence ID" value="SMC65864.1"/>
    <property type="molecule type" value="Genomic_DNA"/>
</dbReference>
<proteinExistence type="predicted"/>
<dbReference type="AlphaFoldDB" id="A0A1Y5X550"/>
<evidence type="ECO:0000313" key="1">
    <source>
        <dbReference type="EMBL" id="SMC65864.1"/>
    </source>
</evidence>
<dbReference type="Proteomes" id="UP000192674">
    <property type="component" value="Unassembled WGS sequence"/>
</dbReference>
<sequence>MSPTCCVPPPSLPDSSRVAWSVWPTGECGRVEQLRHRGYVPETADDDRGISPAIAAYAISRYSRPGALVVDPGCGAGTVLVEALHAGRHAVGVTASSRWWRVARANVSVAKRAGAWSDGTVVDPGVDSAGMVRQVGLTRRTDLILTTVRLPSLLGGSSLEPDLVGMARAWTSMLRPGGYAVVVLRPHRVQDGTFVDVAAALSAAAHGNGLVVTDRCVALTAKLRRDRVVPRASIVERETADRMRAAGIPIALVAHRTVLVMRALDLSEMAAAQGVACPEARPSWDECAYG</sequence>
<keyword evidence="2" id="KW-1185">Reference proteome</keyword>
<protein>
    <recommendedName>
        <fullName evidence="3">DNA methylase</fullName>
    </recommendedName>
</protein>
<reference evidence="1 2" key="1">
    <citation type="submission" date="2017-04" db="EMBL/GenBank/DDBJ databases">
        <authorList>
            <person name="Afonso C.L."/>
            <person name="Miller P.J."/>
            <person name="Scott M.A."/>
            <person name="Spackman E."/>
            <person name="Goraichik I."/>
            <person name="Dimitrov K.M."/>
            <person name="Suarez D.L."/>
            <person name="Swayne D.E."/>
        </authorList>
    </citation>
    <scope>NUCLEOTIDE SEQUENCE [LARGE SCALE GENOMIC DNA]</scope>
    <source>
        <strain evidence="1 2">DSM 43828</strain>
    </source>
</reference>
<dbReference type="InterPro" id="IPR029063">
    <property type="entry name" value="SAM-dependent_MTases_sf"/>
</dbReference>
<organism evidence="1 2">
    <name type="scientific">Kibdelosporangium aridum</name>
    <dbReference type="NCBI Taxonomy" id="2030"/>
    <lineage>
        <taxon>Bacteria</taxon>
        <taxon>Bacillati</taxon>
        <taxon>Actinomycetota</taxon>
        <taxon>Actinomycetes</taxon>
        <taxon>Pseudonocardiales</taxon>
        <taxon>Pseudonocardiaceae</taxon>
        <taxon>Kibdelosporangium</taxon>
    </lineage>
</organism>
<dbReference type="SUPFAM" id="SSF53335">
    <property type="entry name" value="S-adenosyl-L-methionine-dependent methyltransferases"/>
    <property type="match status" value="1"/>
</dbReference>
<evidence type="ECO:0000313" key="2">
    <source>
        <dbReference type="Proteomes" id="UP000192674"/>
    </source>
</evidence>
<gene>
    <name evidence="1" type="ORF">SAMN05661093_01208</name>
</gene>